<sequence length="434" mass="48194">MSQTEKTVKVSKVNSTTGSTSNPAPVDPAPVSETMETKPLASATDSTGPPAQVKEKGRNNSNSIIPGFIFLCNGRTRPRCFKYHVFGLPMTQKKTVERIKPGTKLFLFDYDLRLLYGVYEAASEGRVNLEPDAFSGRFLAQVRFITLEECFPLPEICFKSAIMENYQGTKFTPELTESQVETLISLFHSLPYTPLPPSNTPLPNAPPAQMMLSLPMVEPQRAQTVPVMQHHNYMAGTLGDHVHPGFQHQSFPNPIDPFNAHFQGLHSTGDHIQVTQEPYPRYNSEGFPMYHTMGLGNDHPPYQLWCEPHEQGHYPPEQERNIWYHQPAPSFRGRETTLTGTSGVAAPYTSVPHLPAYEIPTPGYPVPVSSYLHPEPPATGMPVPAYSSPGDYYFSSPMQQFAPPSGRSEPHYLVPSASYASSTMYPYASSSMQP</sequence>
<evidence type="ECO:0000313" key="1">
    <source>
        <dbReference type="EMBL" id="KAI5660323.1"/>
    </source>
</evidence>
<organism evidence="1 2">
    <name type="scientific">Catharanthus roseus</name>
    <name type="common">Madagascar periwinkle</name>
    <name type="synonym">Vinca rosea</name>
    <dbReference type="NCBI Taxonomy" id="4058"/>
    <lineage>
        <taxon>Eukaryota</taxon>
        <taxon>Viridiplantae</taxon>
        <taxon>Streptophyta</taxon>
        <taxon>Embryophyta</taxon>
        <taxon>Tracheophyta</taxon>
        <taxon>Spermatophyta</taxon>
        <taxon>Magnoliopsida</taxon>
        <taxon>eudicotyledons</taxon>
        <taxon>Gunneridae</taxon>
        <taxon>Pentapetalae</taxon>
        <taxon>asterids</taxon>
        <taxon>lamiids</taxon>
        <taxon>Gentianales</taxon>
        <taxon>Apocynaceae</taxon>
        <taxon>Rauvolfioideae</taxon>
        <taxon>Vinceae</taxon>
        <taxon>Catharanthinae</taxon>
        <taxon>Catharanthus</taxon>
    </lineage>
</organism>
<dbReference type="EMBL" id="CM044706">
    <property type="protein sequence ID" value="KAI5660323.1"/>
    <property type="molecule type" value="Genomic_DNA"/>
</dbReference>
<dbReference type="Proteomes" id="UP001060085">
    <property type="component" value="Linkage Group LG06"/>
</dbReference>
<comment type="caution">
    <text evidence="1">The sequence shown here is derived from an EMBL/GenBank/DDBJ whole genome shotgun (WGS) entry which is preliminary data.</text>
</comment>
<keyword evidence="2" id="KW-1185">Reference proteome</keyword>
<proteinExistence type="predicted"/>
<gene>
    <name evidence="1" type="ORF">M9H77_29116</name>
</gene>
<reference evidence="2" key="1">
    <citation type="journal article" date="2023" name="Nat. Plants">
        <title>Single-cell RNA sequencing provides a high-resolution roadmap for understanding the multicellular compartmentation of specialized metabolism.</title>
        <authorList>
            <person name="Sun S."/>
            <person name="Shen X."/>
            <person name="Li Y."/>
            <person name="Li Y."/>
            <person name="Wang S."/>
            <person name="Li R."/>
            <person name="Zhang H."/>
            <person name="Shen G."/>
            <person name="Guo B."/>
            <person name="Wei J."/>
            <person name="Xu J."/>
            <person name="St-Pierre B."/>
            <person name="Chen S."/>
            <person name="Sun C."/>
        </authorList>
    </citation>
    <scope>NUCLEOTIDE SEQUENCE [LARGE SCALE GENOMIC DNA]</scope>
</reference>
<accession>A0ACC0ALN2</accession>
<name>A0ACC0ALN2_CATRO</name>
<evidence type="ECO:0000313" key="2">
    <source>
        <dbReference type="Proteomes" id="UP001060085"/>
    </source>
</evidence>
<protein>
    <submittedName>
        <fullName evidence="1">Uncharacterized protein</fullName>
    </submittedName>
</protein>